<dbReference type="EMBL" id="JAMDMM010000029">
    <property type="protein sequence ID" value="MCY9608663.1"/>
    <property type="molecule type" value="Genomic_DNA"/>
</dbReference>
<organism evidence="2 3">
    <name type="scientific">Paenibacillus thiaminolyticus</name>
    <name type="common">Bacillus thiaminolyticus</name>
    <dbReference type="NCBI Taxonomy" id="49283"/>
    <lineage>
        <taxon>Bacteria</taxon>
        <taxon>Bacillati</taxon>
        <taxon>Bacillota</taxon>
        <taxon>Bacilli</taxon>
        <taxon>Bacillales</taxon>
        <taxon>Paenibacillaceae</taxon>
        <taxon>Paenibacillus</taxon>
    </lineage>
</organism>
<accession>A0AAP9J099</accession>
<dbReference type="Proteomes" id="UP001209276">
    <property type="component" value="Unassembled WGS sequence"/>
</dbReference>
<reference evidence="2 3" key="1">
    <citation type="submission" date="2019-07" db="EMBL/GenBank/DDBJ databases">
        <title>Paenibacillus thiaminolyticus NRRL B-4156.</title>
        <authorList>
            <person name="Hehnly C."/>
            <person name="Zhang L."/>
        </authorList>
    </citation>
    <scope>NUCLEOTIDE SEQUENCE [LARGE SCALE GENOMIC DNA]</scope>
    <source>
        <strain evidence="2 3">NRRL B-4156</strain>
    </source>
</reference>
<evidence type="ECO:0000313" key="3">
    <source>
        <dbReference type="Proteomes" id="UP000315377"/>
    </source>
</evidence>
<protein>
    <submittedName>
        <fullName evidence="2">Enoyl-CoA hydratase</fullName>
    </submittedName>
</protein>
<evidence type="ECO:0000313" key="1">
    <source>
        <dbReference type="EMBL" id="MCY9608663.1"/>
    </source>
</evidence>
<reference evidence="1 4" key="2">
    <citation type="submission" date="2022-05" db="EMBL/GenBank/DDBJ databases">
        <title>Genome Sequencing of Bee-Associated Microbes.</title>
        <authorList>
            <person name="Dunlap C."/>
        </authorList>
    </citation>
    <scope>NUCLEOTIDE SEQUENCE [LARGE SCALE GENOMIC DNA]</scope>
    <source>
        <strain evidence="1 4">NRRL B-14613</strain>
    </source>
</reference>
<gene>
    <name evidence="2" type="ORF">FLT43_04655</name>
    <name evidence="1" type="ORF">M5W83_16075</name>
</gene>
<keyword evidence="4" id="KW-1185">Reference proteome</keyword>
<evidence type="ECO:0000313" key="2">
    <source>
        <dbReference type="EMBL" id="QDM42860.1"/>
    </source>
</evidence>
<name>A0AAP9J099_PANTH</name>
<sequence>MKNAAHMISLLVAFILFMAALSISHDAVTARKLLLDEADRVLDERNPNLAPRLQIPATYTVTGATVLQSIYHIHAIDAVIQVGLTEYGRDVGWDRIDASGIRLNGLYRMKEVWHSDGSLEQVIFDPL</sequence>
<dbReference type="Proteomes" id="UP000315377">
    <property type="component" value="Chromosome"/>
</dbReference>
<dbReference type="GeneID" id="76995264"/>
<evidence type="ECO:0000313" key="4">
    <source>
        <dbReference type="Proteomes" id="UP001209276"/>
    </source>
</evidence>
<dbReference type="AlphaFoldDB" id="A0AAP9J099"/>
<dbReference type="EMBL" id="CP041405">
    <property type="protein sequence ID" value="QDM42860.1"/>
    <property type="molecule type" value="Genomic_DNA"/>
</dbReference>
<dbReference type="RefSeq" id="WP_087441799.1">
    <property type="nucleotide sequence ID" value="NZ_CABMNB010000022.1"/>
</dbReference>
<proteinExistence type="predicted"/>